<dbReference type="Gene3D" id="3.30.70.330">
    <property type="match status" value="1"/>
</dbReference>
<dbReference type="InterPro" id="IPR001650">
    <property type="entry name" value="Helicase_C-like"/>
</dbReference>
<gene>
    <name evidence="13" type="ORF">FHG85_07910</name>
</gene>
<dbReference type="InterPro" id="IPR027417">
    <property type="entry name" value="P-loop_NTPase"/>
</dbReference>
<dbReference type="GO" id="GO:0003724">
    <property type="term" value="F:RNA helicase activity"/>
    <property type="evidence" value="ECO:0007669"/>
    <property type="project" value="UniProtKB-EC"/>
</dbReference>
<dbReference type="EMBL" id="CP041345">
    <property type="protein sequence ID" value="QKG80187.1"/>
    <property type="molecule type" value="Genomic_DNA"/>
</dbReference>
<dbReference type="Pfam" id="PF00270">
    <property type="entry name" value="DEAD"/>
    <property type="match status" value="1"/>
</dbReference>
<keyword evidence="14" id="KW-1185">Reference proteome</keyword>
<dbReference type="PROSITE" id="PS51195">
    <property type="entry name" value="Q_MOTIF"/>
    <property type="match status" value="1"/>
</dbReference>
<dbReference type="Pfam" id="PF03880">
    <property type="entry name" value="DbpA"/>
    <property type="match status" value="1"/>
</dbReference>
<dbReference type="InterPro" id="IPR050547">
    <property type="entry name" value="DEAD_box_RNA_helicases"/>
</dbReference>
<evidence type="ECO:0000259" key="12">
    <source>
        <dbReference type="PROSITE" id="PS51195"/>
    </source>
</evidence>
<evidence type="ECO:0000313" key="13">
    <source>
        <dbReference type="EMBL" id="QKG80187.1"/>
    </source>
</evidence>
<keyword evidence="3 9" id="KW-0547">Nucleotide-binding</keyword>
<evidence type="ECO:0000256" key="7">
    <source>
        <dbReference type="ARBA" id="ARBA00023016"/>
    </source>
</evidence>
<evidence type="ECO:0000256" key="6">
    <source>
        <dbReference type="ARBA" id="ARBA00022840"/>
    </source>
</evidence>
<dbReference type="PANTHER" id="PTHR47963:SF8">
    <property type="entry name" value="ATP-DEPENDENT RNA HELICASE DEAD"/>
    <property type="match status" value="1"/>
</dbReference>
<evidence type="ECO:0000259" key="10">
    <source>
        <dbReference type="PROSITE" id="PS51192"/>
    </source>
</evidence>
<feature type="domain" description="Helicase ATP-binding" evidence="10">
    <location>
        <begin position="37"/>
        <end position="206"/>
    </location>
</feature>
<proteinExistence type="inferred from homology"/>
<feature type="short sequence motif" description="Q motif" evidence="8">
    <location>
        <begin position="5"/>
        <end position="33"/>
    </location>
</feature>
<evidence type="ECO:0000256" key="9">
    <source>
        <dbReference type="RuleBase" id="RU000492"/>
    </source>
</evidence>
<evidence type="ECO:0000256" key="1">
    <source>
        <dbReference type="ARBA" id="ARBA00012552"/>
    </source>
</evidence>
<dbReference type="CDD" id="cd00268">
    <property type="entry name" value="DEADc"/>
    <property type="match status" value="1"/>
</dbReference>
<accession>A0A7D3XER1</accession>
<dbReference type="Pfam" id="PF00271">
    <property type="entry name" value="Helicase_C"/>
    <property type="match status" value="1"/>
</dbReference>
<evidence type="ECO:0000256" key="5">
    <source>
        <dbReference type="ARBA" id="ARBA00022806"/>
    </source>
</evidence>
<keyword evidence="4 9" id="KW-0378">Hydrolase</keyword>
<sequence length="526" mass="59470">MEINNEFKQLGLSDKALHAITKKGFEQPSPIQKITIPVLLSEDNDIIAQAQTGTGKTAAFGLPLIEKLEGQPKGIKTLVLVPTRELALQVCDEMLSLAEKRVVITAVYGGQSISEQQRRIKKGVDIVVGTPGRILDLIRRGDLDFSSLQYFVLDEADEMLNMGFIDDIELIMKHTPDEKRVWLFSATMPDRIVKLAKKYMKSPKKLQVDRTQPTTGLTDQIYFEVHEGDKFDALTRIIDIEPEFYGLVFCRTRNDVDTVTNKLIERGYAAEGLHGEISQAQREKTLKKFRKKYINILIATDVAARGIDIADLTHVINYSLPQDPESYIHRIGRTGRAGKQGTAITFVSPTEYRKLNYFQKATKVNIRKELLPAAEDIVAVKREKIKEELREIIQSGKYSDYLGMAEDLIETNSPEVALAALLRLAFKTQLDASSYSEIRTFHVDTKGTTRLFIGLGKKDGMNPRKISEFIRKEVQIPDRKIDDILVRDDFSFITVPFKEAERILNAFANRKADGKPLITKAKPKKK</sequence>
<dbReference type="InterPro" id="IPR014014">
    <property type="entry name" value="RNA_helicase_DEAD_Q_motif"/>
</dbReference>
<dbReference type="Pfam" id="PF25399">
    <property type="entry name" value="DeaD_dimer"/>
    <property type="match status" value="1"/>
</dbReference>
<dbReference type="PANTHER" id="PTHR47963">
    <property type="entry name" value="DEAD-BOX ATP-DEPENDENT RNA HELICASE 47, MITOCHONDRIAL"/>
    <property type="match status" value="1"/>
</dbReference>
<evidence type="ECO:0000259" key="11">
    <source>
        <dbReference type="PROSITE" id="PS51194"/>
    </source>
</evidence>
<dbReference type="InterPro" id="IPR044742">
    <property type="entry name" value="DEAD/DEAH_RhlB"/>
</dbReference>
<evidence type="ECO:0000256" key="3">
    <source>
        <dbReference type="ARBA" id="ARBA00022741"/>
    </source>
</evidence>
<name>A0A7D3XER1_9BACT</name>
<comment type="similarity">
    <text evidence="9">Belongs to the DEAD box helicase family.</text>
</comment>
<protein>
    <recommendedName>
        <fullName evidence="1">RNA helicase</fullName>
        <ecNumber evidence="1">3.6.4.13</ecNumber>
    </recommendedName>
</protein>
<dbReference type="PROSITE" id="PS00039">
    <property type="entry name" value="DEAD_ATP_HELICASE"/>
    <property type="match status" value="1"/>
</dbReference>
<feature type="domain" description="Helicase C-terminal" evidence="11">
    <location>
        <begin position="217"/>
        <end position="378"/>
    </location>
</feature>
<dbReference type="GO" id="GO:0016787">
    <property type="term" value="F:hydrolase activity"/>
    <property type="evidence" value="ECO:0007669"/>
    <property type="project" value="UniProtKB-KW"/>
</dbReference>
<dbReference type="GO" id="GO:0005524">
    <property type="term" value="F:ATP binding"/>
    <property type="evidence" value="ECO:0007669"/>
    <property type="project" value="UniProtKB-KW"/>
</dbReference>
<dbReference type="SMART" id="SM00487">
    <property type="entry name" value="DEXDc"/>
    <property type="match status" value="1"/>
</dbReference>
<evidence type="ECO:0000256" key="8">
    <source>
        <dbReference type="PROSITE-ProRule" id="PRU00552"/>
    </source>
</evidence>
<evidence type="ECO:0000256" key="4">
    <source>
        <dbReference type="ARBA" id="ARBA00022801"/>
    </source>
</evidence>
<keyword evidence="6 9" id="KW-0067">ATP-binding</keyword>
<dbReference type="PROSITE" id="PS51192">
    <property type="entry name" value="HELICASE_ATP_BIND_1"/>
    <property type="match status" value="1"/>
</dbReference>
<dbReference type="InterPro" id="IPR057325">
    <property type="entry name" value="DeaD_dimer"/>
</dbReference>
<dbReference type="InterPro" id="IPR005580">
    <property type="entry name" value="DbpA/CsdA_RNA-bd_dom"/>
</dbReference>
<dbReference type="RefSeq" id="WP_173074691.1">
    <property type="nucleotide sequence ID" value="NZ_CP041345.1"/>
</dbReference>
<keyword evidence="7" id="KW-0346">Stress response</keyword>
<dbReference type="EC" id="3.6.4.13" evidence="1"/>
<dbReference type="InterPro" id="IPR000629">
    <property type="entry name" value="RNA-helicase_DEAD-box_CS"/>
</dbReference>
<feature type="domain" description="DEAD-box RNA helicase Q" evidence="12">
    <location>
        <begin position="5"/>
        <end position="33"/>
    </location>
</feature>
<dbReference type="SUPFAM" id="SSF52540">
    <property type="entry name" value="P-loop containing nucleoside triphosphate hydrolases"/>
    <property type="match status" value="1"/>
</dbReference>
<dbReference type="InterPro" id="IPR014001">
    <property type="entry name" value="Helicase_ATP-bd"/>
</dbReference>
<keyword evidence="5 9" id="KW-0347">Helicase</keyword>
<keyword evidence="2" id="KW-0963">Cytoplasm</keyword>
<dbReference type="InterPro" id="IPR011545">
    <property type="entry name" value="DEAD/DEAH_box_helicase_dom"/>
</dbReference>
<dbReference type="CDD" id="cd18787">
    <property type="entry name" value="SF2_C_DEAD"/>
    <property type="match status" value="1"/>
</dbReference>
<dbReference type="Proteomes" id="UP000500961">
    <property type="component" value="Chromosome"/>
</dbReference>
<evidence type="ECO:0000313" key="14">
    <source>
        <dbReference type="Proteomes" id="UP000500961"/>
    </source>
</evidence>
<organism evidence="13 14">
    <name type="scientific">Tenuifilum thalassicum</name>
    <dbReference type="NCBI Taxonomy" id="2590900"/>
    <lineage>
        <taxon>Bacteria</taxon>
        <taxon>Pseudomonadati</taxon>
        <taxon>Bacteroidota</taxon>
        <taxon>Bacteroidia</taxon>
        <taxon>Bacteroidales</taxon>
        <taxon>Tenuifilaceae</taxon>
        <taxon>Tenuifilum</taxon>
    </lineage>
</organism>
<dbReference type="KEGG" id="ttz:FHG85_07910"/>
<dbReference type="InterPro" id="IPR012677">
    <property type="entry name" value="Nucleotide-bd_a/b_plait_sf"/>
</dbReference>
<dbReference type="SMART" id="SM00490">
    <property type="entry name" value="HELICc"/>
    <property type="match status" value="1"/>
</dbReference>
<dbReference type="CDD" id="cd12252">
    <property type="entry name" value="RRM_DbpA"/>
    <property type="match status" value="1"/>
</dbReference>
<dbReference type="AlphaFoldDB" id="A0A7D3XER1"/>
<evidence type="ECO:0000256" key="2">
    <source>
        <dbReference type="ARBA" id="ARBA00022490"/>
    </source>
</evidence>
<dbReference type="Gene3D" id="3.40.50.300">
    <property type="entry name" value="P-loop containing nucleotide triphosphate hydrolases"/>
    <property type="match status" value="2"/>
</dbReference>
<dbReference type="PROSITE" id="PS51194">
    <property type="entry name" value="HELICASE_CTER"/>
    <property type="match status" value="1"/>
</dbReference>
<reference evidence="13 14" key="1">
    <citation type="submission" date="2019-07" db="EMBL/GenBank/DDBJ databases">
        <title>Thalassofilum flectens gen. nov., sp. nov., a novel moderate thermophilic anaerobe from a shallow sea hot spring in Kunashir Island (Russia), representing a new family in the order Bacteroidales, and proposal of Thalassofilacea fam. nov.</title>
        <authorList>
            <person name="Kochetkova T.V."/>
            <person name="Podosokorskaya O.A."/>
            <person name="Novikov A."/>
            <person name="Elcheninov A.G."/>
            <person name="Toshchakov S.V."/>
            <person name="Kublanov I.V."/>
        </authorList>
    </citation>
    <scope>NUCLEOTIDE SEQUENCE [LARGE SCALE GENOMIC DNA]</scope>
    <source>
        <strain evidence="13 14">38-H</strain>
    </source>
</reference>
<dbReference type="GO" id="GO:0003723">
    <property type="term" value="F:RNA binding"/>
    <property type="evidence" value="ECO:0007669"/>
    <property type="project" value="TreeGrafter"/>
</dbReference>